<feature type="domain" description="ABC-type glycine betaine transport system substrate-binding" evidence="2">
    <location>
        <begin position="40"/>
        <end position="111"/>
    </location>
</feature>
<dbReference type="SUPFAM" id="SSF53850">
    <property type="entry name" value="Periplasmic binding protein-like II"/>
    <property type="match status" value="1"/>
</dbReference>
<dbReference type="PROSITE" id="PS51257">
    <property type="entry name" value="PROKAR_LIPOPROTEIN"/>
    <property type="match status" value="1"/>
</dbReference>
<name>A0ABW4P3I0_9NOCA</name>
<dbReference type="InterPro" id="IPR007210">
    <property type="entry name" value="ABC_Gly_betaine_transp_sub-bd"/>
</dbReference>
<dbReference type="Proteomes" id="UP001597286">
    <property type="component" value="Unassembled WGS sequence"/>
</dbReference>
<keyword evidence="4" id="KW-1185">Reference proteome</keyword>
<proteinExistence type="predicted"/>
<feature type="region of interest" description="Disordered" evidence="1">
    <location>
        <begin position="187"/>
        <end position="209"/>
    </location>
</feature>
<protein>
    <submittedName>
        <fullName evidence="3">Glycine betaine ABC transporter substrate-binding protein</fullName>
    </submittedName>
</protein>
<evidence type="ECO:0000313" key="3">
    <source>
        <dbReference type="EMBL" id="MFD1811585.1"/>
    </source>
</evidence>
<dbReference type="RefSeq" id="WP_378484116.1">
    <property type="nucleotide sequence ID" value="NZ_JBHUFB010000007.1"/>
</dbReference>
<sequence length="209" mass="21062">MRAWTVRGRAGQAAGALVLAAVLGGCSTGSSLTDDPAPGPITVGAGESAESQVVAEIYAEVLRGTGSPVSTRLGLGAGDTLAMLDSGEVTLVPEYTGPLLLQLNPNATVTDPADPDEVFAELNRSLPQGLSVSDQGLAEDPATTGEEGERAAANVVPLMRAGALTTAQVKALNVVAGELTSEDLADMGETVRGGERSPGRVAGDWLAAR</sequence>
<dbReference type="EMBL" id="JBHUFB010000007">
    <property type="protein sequence ID" value="MFD1811585.1"/>
    <property type="molecule type" value="Genomic_DNA"/>
</dbReference>
<feature type="region of interest" description="Disordered" evidence="1">
    <location>
        <begin position="130"/>
        <end position="149"/>
    </location>
</feature>
<dbReference type="Pfam" id="PF04069">
    <property type="entry name" value="OpuAC"/>
    <property type="match status" value="1"/>
</dbReference>
<organism evidence="3 4">
    <name type="scientific">Rhodococcus gannanensis</name>
    <dbReference type="NCBI Taxonomy" id="1960308"/>
    <lineage>
        <taxon>Bacteria</taxon>
        <taxon>Bacillati</taxon>
        <taxon>Actinomycetota</taxon>
        <taxon>Actinomycetes</taxon>
        <taxon>Mycobacteriales</taxon>
        <taxon>Nocardiaceae</taxon>
        <taxon>Rhodococcus</taxon>
    </lineage>
</organism>
<evidence type="ECO:0000256" key="1">
    <source>
        <dbReference type="SAM" id="MobiDB-lite"/>
    </source>
</evidence>
<accession>A0ABW4P3I0</accession>
<reference evidence="4" key="1">
    <citation type="journal article" date="2019" name="Int. J. Syst. Evol. Microbiol.">
        <title>The Global Catalogue of Microorganisms (GCM) 10K type strain sequencing project: providing services to taxonomists for standard genome sequencing and annotation.</title>
        <authorList>
            <consortium name="The Broad Institute Genomics Platform"/>
            <consortium name="The Broad Institute Genome Sequencing Center for Infectious Disease"/>
            <person name="Wu L."/>
            <person name="Ma J."/>
        </authorList>
    </citation>
    <scope>NUCLEOTIDE SEQUENCE [LARGE SCALE GENOMIC DNA]</scope>
    <source>
        <strain evidence="4">DT72</strain>
    </source>
</reference>
<comment type="caution">
    <text evidence="3">The sequence shown here is derived from an EMBL/GenBank/DDBJ whole genome shotgun (WGS) entry which is preliminary data.</text>
</comment>
<evidence type="ECO:0000259" key="2">
    <source>
        <dbReference type="Pfam" id="PF04069"/>
    </source>
</evidence>
<evidence type="ECO:0000313" key="4">
    <source>
        <dbReference type="Proteomes" id="UP001597286"/>
    </source>
</evidence>
<dbReference type="Gene3D" id="3.40.190.10">
    <property type="entry name" value="Periplasmic binding protein-like II"/>
    <property type="match status" value="1"/>
</dbReference>
<gene>
    <name evidence="3" type="ORF">ACFSJG_05115</name>
</gene>